<dbReference type="InterPro" id="IPR020843">
    <property type="entry name" value="ER"/>
</dbReference>
<keyword evidence="3" id="KW-0963">Cytoplasm</keyword>
<dbReference type="SUPFAM" id="SSF50129">
    <property type="entry name" value="GroES-like"/>
    <property type="match status" value="1"/>
</dbReference>
<keyword evidence="4" id="KW-0521">NADP</keyword>
<feature type="domain" description="Enoyl reductase (ER)" evidence="7">
    <location>
        <begin position="19"/>
        <end position="346"/>
    </location>
</feature>
<keyword evidence="6" id="KW-0479">Metal-binding</keyword>
<dbReference type="InterPro" id="IPR036291">
    <property type="entry name" value="NAD(P)-bd_dom_sf"/>
</dbReference>
<reference evidence="8 9" key="1">
    <citation type="submission" date="2024-09" db="EMBL/GenBank/DDBJ databases">
        <authorList>
            <person name="Sun Q."/>
            <person name="Mori K."/>
        </authorList>
    </citation>
    <scope>NUCLEOTIDE SEQUENCE [LARGE SCALE GENOMIC DNA]</scope>
    <source>
        <strain evidence="8 9">CCM 4839</strain>
    </source>
</reference>
<evidence type="ECO:0000256" key="2">
    <source>
        <dbReference type="ARBA" id="ARBA00011881"/>
    </source>
</evidence>
<comment type="caution">
    <text evidence="8">The sequence shown here is derived from an EMBL/GenBank/DDBJ whole genome shotgun (WGS) entry which is preliminary data.</text>
</comment>
<dbReference type="InterPro" id="IPR051603">
    <property type="entry name" value="Zinc-ADH_QOR/CCCR"/>
</dbReference>
<dbReference type="Proteomes" id="UP001589818">
    <property type="component" value="Unassembled WGS sequence"/>
</dbReference>
<dbReference type="InterPro" id="IPR013154">
    <property type="entry name" value="ADH-like_N"/>
</dbReference>
<dbReference type="CDD" id="cd08252">
    <property type="entry name" value="AL_MDR"/>
    <property type="match status" value="1"/>
</dbReference>
<keyword evidence="5" id="KW-0694">RNA-binding</keyword>
<name>A0ABV6JCG7_9BACL</name>
<dbReference type="InterPro" id="IPR002364">
    <property type="entry name" value="Quin_OxRdtase/zeta-crystal_CS"/>
</dbReference>
<evidence type="ECO:0000256" key="4">
    <source>
        <dbReference type="ARBA" id="ARBA00022857"/>
    </source>
</evidence>
<dbReference type="SMART" id="SM00829">
    <property type="entry name" value="PKS_ER"/>
    <property type="match status" value="1"/>
</dbReference>
<evidence type="ECO:0000256" key="1">
    <source>
        <dbReference type="ARBA" id="ARBA00004496"/>
    </source>
</evidence>
<comment type="subunit">
    <text evidence="2">Homotetramer.</text>
</comment>
<dbReference type="RefSeq" id="WP_204822340.1">
    <property type="nucleotide sequence ID" value="NZ_JANHOF010000030.1"/>
</dbReference>
<dbReference type="PANTHER" id="PTHR44154:SF1">
    <property type="entry name" value="QUINONE OXIDOREDUCTASE"/>
    <property type="match status" value="1"/>
</dbReference>
<evidence type="ECO:0000256" key="5">
    <source>
        <dbReference type="ARBA" id="ARBA00022884"/>
    </source>
</evidence>
<keyword evidence="6" id="KW-0862">Zinc</keyword>
<evidence type="ECO:0000259" key="7">
    <source>
        <dbReference type="SMART" id="SM00829"/>
    </source>
</evidence>
<sequence length="349" mass="38455">MSNHQKMKAVGAYRYLALSNPESLVDLYIEKPIPTGRDLLVEVKAISVNPADLGVREKNNYEEESPKILGWDVAGTVAQVGPECQLFKPGDEIYYAGSVARPGGNSEFHLVDEQIVGFKPKSLDFAQAAALPLTSITAWEGLFDRLGISHSVEDNKNKSLLIIGAAGGVGSITTQLAKLAGLTVIGTASRPESIQWTKNQGADFTINHNNHFASQLKSIGFETVDYIFCLNDTVQHLANMAEVITPQGKICSIVPSDKVSWAGSLDMDMFFSKSITFVWELMFTRSLFQTKDMIKQHDLLNKLADLIDNGQLKTTLTERIEPINAKNLRLVHEKMETGRSIGKIVLENF</sequence>
<dbReference type="PANTHER" id="PTHR44154">
    <property type="entry name" value="QUINONE OXIDOREDUCTASE"/>
    <property type="match status" value="1"/>
</dbReference>
<dbReference type="InterPro" id="IPR014182">
    <property type="entry name" value="ADH_Zn_typ-1"/>
</dbReference>
<keyword evidence="6" id="KW-0560">Oxidoreductase</keyword>
<proteinExistence type="inferred from homology"/>
<comment type="similarity">
    <text evidence="6">Belongs to the zinc-containing alcohol dehydrogenase family. Quinone oxidoreductase subfamily.</text>
</comment>
<accession>A0ABV6JCG7</accession>
<organism evidence="8 9">
    <name type="scientific">Paenibacillus mendelii</name>
    <dbReference type="NCBI Taxonomy" id="206163"/>
    <lineage>
        <taxon>Bacteria</taxon>
        <taxon>Bacillati</taxon>
        <taxon>Bacillota</taxon>
        <taxon>Bacilli</taxon>
        <taxon>Bacillales</taxon>
        <taxon>Paenibacillaceae</taxon>
        <taxon>Paenibacillus</taxon>
    </lineage>
</organism>
<protein>
    <recommendedName>
        <fullName evidence="6">Zinc-type alcohol dehydrogenase-like protein</fullName>
    </recommendedName>
</protein>
<evidence type="ECO:0000313" key="9">
    <source>
        <dbReference type="Proteomes" id="UP001589818"/>
    </source>
</evidence>
<dbReference type="Gene3D" id="3.40.50.720">
    <property type="entry name" value="NAD(P)-binding Rossmann-like Domain"/>
    <property type="match status" value="1"/>
</dbReference>
<dbReference type="NCBIfam" id="TIGR02817">
    <property type="entry name" value="adh_fam_1"/>
    <property type="match status" value="1"/>
</dbReference>
<dbReference type="Pfam" id="PF13602">
    <property type="entry name" value="ADH_zinc_N_2"/>
    <property type="match status" value="1"/>
</dbReference>
<evidence type="ECO:0000313" key="8">
    <source>
        <dbReference type="EMBL" id="MFC0392560.1"/>
    </source>
</evidence>
<keyword evidence="9" id="KW-1185">Reference proteome</keyword>
<evidence type="ECO:0000256" key="3">
    <source>
        <dbReference type="ARBA" id="ARBA00022490"/>
    </source>
</evidence>
<dbReference type="PROSITE" id="PS01162">
    <property type="entry name" value="QOR_ZETA_CRYSTAL"/>
    <property type="match status" value="1"/>
</dbReference>
<comment type="subcellular location">
    <subcellularLocation>
        <location evidence="1">Cytoplasm</location>
    </subcellularLocation>
</comment>
<gene>
    <name evidence="8" type="ORF">ACFFJ8_14400</name>
</gene>
<dbReference type="Pfam" id="PF08240">
    <property type="entry name" value="ADH_N"/>
    <property type="match status" value="1"/>
</dbReference>
<evidence type="ECO:0000256" key="6">
    <source>
        <dbReference type="RuleBase" id="RU364000"/>
    </source>
</evidence>
<dbReference type="EMBL" id="JBHLVF010000018">
    <property type="protein sequence ID" value="MFC0392560.1"/>
    <property type="molecule type" value="Genomic_DNA"/>
</dbReference>
<dbReference type="InterPro" id="IPR011032">
    <property type="entry name" value="GroES-like_sf"/>
</dbReference>
<dbReference type="Gene3D" id="3.90.180.10">
    <property type="entry name" value="Medium-chain alcohol dehydrogenases, catalytic domain"/>
    <property type="match status" value="1"/>
</dbReference>
<dbReference type="SUPFAM" id="SSF51735">
    <property type="entry name" value="NAD(P)-binding Rossmann-fold domains"/>
    <property type="match status" value="1"/>
</dbReference>